<dbReference type="AlphaFoldDB" id="A0A816ZIE1"/>
<dbReference type="Proteomes" id="UP000663887">
    <property type="component" value="Unassembled WGS sequence"/>
</dbReference>
<evidence type="ECO:0000313" key="2">
    <source>
        <dbReference type="EMBL" id="CAF2214447.1"/>
    </source>
</evidence>
<feature type="compositionally biased region" description="Polar residues" evidence="1">
    <location>
        <begin position="25"/>
        <end position="38"/>
    </location>
</feature>
<comment type="caution">
    <text evidence="2">The sequence shown here is derived from an EMBL/GenBank/DDBJ whole genome shotgun (WGS) entry which is preliminary data.</text>
</comment>
<name>A0A816ZIE1_9BILA</name>
<dbReference type="EMBL" id="CAJNRG010016987">
    <property type="protein sequence ID" value="CAF2214447.1"/>
    <property type="molecule type" value="Genomic_DNA"/>
</dbReference>
<reference evidence="2" key="1">
    <citation type="submission" date="2021-02" db="EMBL/GenBank/DDBJ databases">
        <authorList>
            <person name="Nowell W R."/>
        </authorList>
    </citation>
    <scope>NUCLEOTIDE SEQUENCE</scope>
</reference>
<protein>
    <submittedName>
        <fullName evidence="2">Uncharacterized protein</fullName>
    </submittedName>
</protein>
<organism evidence="2 3">
    <name type="scientific">Rotaria magnacalcarata</name>
    <dbReference type="NCBI Taxonomy" id="392030"/>
    <lineage>
        <taxon>Eukaryota</taxon>
        <taxon>Metazoa</taxon>
        <taxon>Spiralia</taxon>
        <taxon>Gnathifera</taxon>
        <taxon>Rotifera</taxon>
        <taxon>Eurotatoria</taxon>
        <taxon>Bdelloidea</taxon>
        <taxon>Philodinida</taxon>
        <taxon>Philodinidae</taxon>
        <taxon>Rotaria</taxon>
    </lineage>
</organism>
<gene>
    <name evidence="2" type="ORF">XDN619_LOCUS33463</name>
</gene>
<feature type="non-terminal residue" evidence="2">
    <location>
        <position position="309"/>
    </location>
</feature>
<feature type="compositionally biased region" description="Polar residues" evidence="1">
    <location>
        <begin position="1"/>
        <end position="14"/>
    </location>
</feature>
<feature type="region of interest" description="Disordered" evidence="1">
    <location>
        <begin position="1"/>
        <end position="108"/>
    </location>
</feature>
<evidence type="ECO:0000313" key="3">
    <source>
        <dbReference type="Proteomes" id="UP000663887"/>
    </source>
</evidence>
<proteinExistence type="predicted"/>
<feature type="compositionally biased region" description="Basic residues" evidence="1">
    <location>
        <begin position="89"/>
        <end position="108"/>
    </location>
</feature>
<evidence type="ECO:0000256" key="1">
    <source>
        <dbReference type="SAM" id="MobiDB-lite"/>
    </source>
</evidence>
<feature type="compositionally biased region" description="Polar residues" evidence="1">
    <location>
        <begin position="74"/>
        <end position="83"/>
    </location>
</feature>
<accession>A0A816ZIE1</accession>
<sequence>MVNKTPPASQTPSGKSDDTDIHTVLPQTETDYTSSQWTEDVRTDESTDSDYSQSSQDKAVQTDNLQAVDESSGDDNIQKNSMNDLLKNKTLRPNKKQYQNRRNNKKDKFKQLEDQINIMNENSNQINIIINEMNRIQDEQMRQILSQISQLNLSMKEFRNCESHEKYEAAKDELRLELNLKFDNFNEYEQSVCFKLFKDMNITLAFDEIDTNLMEYLIDKTESICREQKMNKSPIEKNINDNKSAFEAKTEVTKKNLISQIEHFDKEKFDIFANMVKDSGTSLNWWALELGVLQRLAENTDHAYMARCF</sequence>